<evidence type="ECO:0000313" key="2">
    <source>
        <dbReference type="EMBL" id="OLL25129.1"/>
    </source>
</evidence>
<keyword evidence="3" id="KW-1185">Reference proteome</keyword>
<comment type="caution">
    <text evidence="2">The sequence shown here is derived from an EMBL/GenBank/DDBJ whole genome shotgun (WGS) entry which is preliminary data.</text>
</comment>
<evidence type="ECO:0000259" key="1">
    <source>
        <dbReference type="Pfam" id="PF07393"/>
    </source>
</evidence>
<feature type="domain" description="Exocyst complex component Sec10-like alpha-helical bundle" evidence="1">
    <location>
        <begin position="106"/>
        <end position="314"/>
    </location>
</feature>
<sequence>MPRLGDCPLRDAPEMTSDWETVQFEHAALQQFTAAYKRGDILVNLDGGQSIAKVFLQTSPLNRFHRFDPLLCLTCAASCRSHARFRRPSRQGNRKTGRHHPWLNALALLFDRFLKSVVQPYLATLLTHAARLDCPAYLHIVVACFQQSLHIHTVCVDAPAASRTFKKHAKSCTAALIAPFLDHYLEKELEYFCSGPGGFFGEKGADVHPHYSLQIQLEAAATKSLLLNNAKHDVVKRNFLASFKNAILAPVSVLAIPSKRVASPPPELAAQTEILKPRLEGITSLFSLEIALTIVNSRREALDRANHFIALDGPLAPHTSAHSLSLILISM</sequence>
<gene>
    <name evidence="2" type="ORF">NEOLI_004776</name>
</gene>
<proteinExistence type="predicted"/>
<evidence type="ECO:0000313" key="3">
    <source>
        <dbReference type="Proteomes" id="UP000186594"/>
    </source>
</evidence>
<organism evidence="2 3">
    <name type="scientific">Neolecta irregularis (strain DAH-3)</name>
    <dbReference type="NCBI Taxonomy" id="1198029"/>
    <lineage>
        <taxon>Eukaryota</taxon>
        <taxon>Fungi</taxon>
        <taxon>Dikarya</taxon>
        <taxon>Ascomycota</taxon>
        <taxon>Taphrinomycotina</taxon>
        <taxon>Neolectales</taxon>
        <taxon>Neolectaceae</taxon>
        <taxon>Neolecta</taxon>
    </lineage>
</organism>
<dbReference type="STRING" id="1198029.A0A1U7LR70"/>
<dbReference type="InterPro" id="IPR048627">
    <property type="entry name" value="Sec10_HB"/>
</dbReference>
<name>A0A1U7LR70_NEOID</name>
<dbReference type="Pfam" id="PF07393">
    <property type="entry name" value="Sec10_HB"/>
    <property type="match status" value="1"/>
</dbReference>
<dbReference type="Proteomes" id="UP000186594">
    <property type="component" value="Unassembled WGS sequence"/>
</dbReference>
<protein>
    <submittedName>
        <fullName evidence="2">F-box protein pof6</fullName>
    </submittedName>
</protein>
<dbReference type="EMBL" id="LXFE01000493">
    <property type="protein sequence ID" value="OLL25129.1"/>
    <property type="molecule type" value="Genomic_DNA"/>
</dbReference>
<reference evidence="2 3" key="1">
    <citation type="submission" date="2016-04" db="EMBL/GenBank/DDBJ databases">
        <title>Evolutionary innovation and constraint leading to complex multicellularity in the Ascomycota.</title>
        <authorList>
            <person name="Cisse O."/>
            <person name="Nguyen A."/>
            <person name="Hewitt D.A."/>
            <person name="Jedd G."/>
            <person name="Stajich J.E."/>
        </authorList>
    </citation>
    <scope>NUCLEOTIDE SEQUENCE [LARGE SCALE GENOMIC DNA]</scope>
    <source>
        <strain evidence="2 3">DAH-3</strain>
    </source>
</reference>
<accession>A0A1U7LR70</accession>
<dbReference type="AlphaFoldDB" id="A0A1U7LR70"/>
<dbReference type="OrthoDB" id="5554140at2759"/>